<dbReference type="Proteomes" id="UP000033393">
    <property type="component" value="Unassembled WGS sequence"/>
</dbReference>
<dbReference type="Gene3D" id="3.30.1460.30">
    <property type="entry name" value="YgaC/TfoX-N like chaperone"/>
    <property type="match status" value="1"/>
</dbReference>
<dbReference type="GO" id="GO:0008168">
    <property type="term" value="F:methyltransferase activity"/>
    <property type="evidence" value="ECO:0007669"/>
    <property type="project" value="UniProtKB-KW"/>
</dbReference>
<organism evidence="2 3">
    <name type="scientific">Lentzea aerocolonigenes</name>
    <name type="common">Lechevalieria aerocolonigenes</name>
    <name type="synonym">Saccharothrix aerocolonigenes</name>
    <dbReference type="NCBI Taxonomy" id="68170"/>
    <lineage>
        <taxon>Bacteria</taxon>
        <taxon>Bacillati</taxon>
        <taxon>Actinomycetota</taxon>
        <taxon>Actinomycetes</taxon>
        <taxon>Pseudonocardiales</taxon>
        <taxon>Pseudonocardiaceae</taxon>
        <taxon>Lentzea</taxon>
    </lineage>
</organism>
<proteinExistence type="predicted"/>
<gene>
    <name evidence="2" type="ORF">UK23_43030</name>
</gene>
<evidence type="ECO:0000313" key="2">
    <source>
        <dbReference type="EMBL" id="KJK35221.1"/>
    </source>
</evidence>
<protein>
    <submittedName>
        <fullName evidence="2">RNA methyltransferase</fullName>
    </submittedName>
</protein>
<dbReference type="SUPFAM" id="SSF159894">
    <property type="entry name" value="YgaC/TfoX-N like"/>
    <property type="match status" value="1"/>
</dbReference>
<name>A0A0F0GD51_LENAE</name>
<dbReference type="InterPro" id="IPR007076">
    <property type="entry name" value="TfoX_N"/>
</dbReference>
<dbReference type="PATRIC" id="fig|68170.10.peg.1716"/>
<comment type="caution">
    <text evidence="2">The sequence shown here is derived from an EMBL/GenBank/DDBJ whole genome shotgun (WGS) entry which is preliminary data.</text>
</comment>
<dbReference type="EMBL" id="JYJG01000444">
    <property type="protein sequence ID" value="KJK35221.1"/>
    <property type="molecule type" value="Genomic_DNA"/>
</dbReference>
<evidence type="ECO:0000259" key="1">
    <source>
        <dbReference type="Pfam" id="PF04993"/>
    </source>
</evidence>
<reference evidence="2 3" key="1">
    <citation type="submission" date="2015-02" db="EMBL/GenBank/DDBJ databases">
        <authorList>
            <person name="Ju K.-S."/>
            <person name="Doroghazi J.R."/>
            <person name="Metcalf W."/>
        </authorList>
    </citation>
    <scope>NUCLEOTIDE SEQUENCE [LARGE SCALE GENOMIC DNA]</scope>
    <source>
        <strain evidence="2 3">NRRL B-16140</strain>
    </source>
</reference>
<dbReference type="AlphaFoldDB" id="A0A0F0GD51"/>
<keyword evidence="3" id="KW-1185">Reference proteome</keyword>
<dbReference type="OrthoDB" id="214902at2"/>
<keyword evidence="2" id="KW-0808">Transferase</keyword>
<dbReference type="STRING" id="68170.GCA_000974445_02159"/>
<dbReference type="RefSeq" id="WP_045317601.1">
    <property type="nucleotide sequence ID" value="NZ_JYJG01000444.1"/>
</dbReference>
<dbReference type="GO" id="GO:0032259">
    <property type="term" value="P:methylation"/>
    <property type="evidence" value="ECO:0007669"/>
    <property type="project" value="UniProtKB-KW"/>
</dbReference>
<accession>A0A0F0GD51</accession>
<keyword evidence="2" id="KW-0489">Methyltransferase</keyword>
<sequence length="109" mass="11597">MAYDEGLAHRLGDVLGPLPGVVAKKMFGGVVFMWNGNMLVGVMGTDLIARVGPEAHADALAEPGARVFDFTGRPMKGWVVVDGAAVSEDSALDDWIARCRDFVEALPPK</sequence>
<feature type="domain" description="TfoX N-terminal" evidence="1">
    <location>
        <begin position="14"/>
        <end position="100"/>
    </location>
</feature>
<dbReference type="Pfam" id="PF04993">
    <property type="entry name" value="TfoX_N"/>
    <property type="match status" value="1"/>
</dbReference>
<evidence type="ECO:0000313" key="3">
    <source>
        <dbReference type="Proteomes" id="UP000033393"/>
    </source>
</evidence>